<keyword evidence="2" id="KW-1185">Reference proteome</keyword>
<feature type="non-terminal residue" evidence="1">
    <location>
        <position position="1"/>
    </location>
</feature>
<evidence type="ECO:0000313" key="1">
    <source>
        <dbReference type="EMBL" id="NYZ69639.1"/>
    </source>
</evidence>
<dbReference type="AlphaFoldDB" id="A0A853I9R6"/>
<reference evidence="1 2" key="1">
    <citation type="submission" date="2020-07" db="EMBL/GenBank/DDBJ databases">
        <title>Endozoicomonas sp. nov., isolated from sediment.</title>
        <authorList>
            <person name="Gu T."/>
        </authorList>
    </citation>
    <scope>NUCLEOTIDE SEQUENCE [LARGE SCALE GENOMIC DNA]</scope>
    <source>
        <strain evidence="1 2">SM1973</strain>
    </source>
</reference>
<evidence type="ECO:0000313" key="2">
    <source>
        <dbReference type="Proteomes" id="UP000569732"/>
    </source>
</evidence>
<sequence length="53" mass="5850">VVEMDNGQLHAVSLTDQQQEELQQALTDIMGDQPLHIHPVPFGTSSSMVPEIH</sequence>
<proteinExistence type="predicted"/>
<accession>A0A853I9R6</accession>
<protein>
    <submittedName>
        <fullName evidence="1">Uncharacterized protein</fullName>
    </submittedName>
</protein>
<dbReference type="Proteomes" id="UP000569732">
    <property type="component" value="Unassembled WGS sequence"/>
</dbReference>
<comment type="caution">
    <text evidence="1">The sequence shown here is derived from an EMBL/GenBank/DDBJ whole genome shotgun (WGS) entry which is preliminary data.</text>
</comment>
<organism evidence="1 2">
    <name type="scientific">Spartinivicinus marinus</name>
    <dbReference type="NCBI Taxonomy" id="2994442"/>
    <lineage>
        <taxon>Bacteria</taxon>
        <taxon>Pseudomonadati</taxon>
        <taxon>Pseudomonadota</taxon>
        <taxon>Gammaproteobacteria</taxon>
        <taxon>Oceanospirillales</taxon>
        <taxon>Zooshikellaceae</taxon>
        <taxon>Spartinivicinus</taxon>
    </lineage>
</organism>
<name>A0A853I9R6_9GAMM</name>
<gene>
    <name evidence="1" type="ORF">H0A36_26855</name>
</gene>
<dbReference type="EMBL" id="JACCKB010000113">
    <property type="protein sequence ID" value="NYZ69639.1"/>
    <property type="molecule type" value="Genomic_DNA"/>
</dbReference>